<dbReference type="PANTHER" id="PTHR22916">
    <property type="entry name" value="GLYCOSYLTRANSFERASE"/>
    <property type="match status" value="1"/>
</dbReference>
<reference evidence="2 3" key="1">
    <citation type="submission" date="2018-10" db="EMBL/GenBank/DDBJ databases">
        <title>Transmission dynamics of multidrug resistant bacteria on intensive care unit surfaces.</title>
        <authorList>
            <person name="D'Souza A.W."/>
            <person name="Potter R.F."/>
            <person name="Wallace M."/>
            <person name="Shupe A."/>
            <person name="Patel S."/>
            <person name="Sun S."/>
            <person name="Gul D."/>
            <person name="Kwon J.H."/>
            <person name="Andleeb S."/>
            <person name="Burnham C.-A.D."/>
            <person name="Dantas G."/>
        </authorList>
    </citation>
    <scope>NUCLEOTIDE SEQUENCE [LARGE SCALE GENOMIC DNA]</scope>
    <source>
        <strain evidence="2 3">WF_348</strain>
    </source>
</reference>
<evidence type="ECO:0000313" key="3">
    <source>
        <dbReference type="Proteomes" id="UP000267844"/>
    </source>
</evidence>
<dbReference type="GO" id="GO:0016758">
    <property type="term" value="F:hexosyltransferase activity"/>
    <property type="evidence" value="ECO:0007669"/>
    <property type="project" value="UniProtKB-ARBA"/>
</dbReference>
<feature type="domain" description="Glycosyltransferase 2-like" evidence="1">
    <location>
        <begin position="17"/>
        <end position="176"/>
    </location>
</feature>
<gene>
    <name evidence="2" type="ORF">EGI89_05220</name>
</gene>
<evidence type="ECO:0000313" key="2">
    <source>
        <dbReference type="EMBL" id="RRT92664.1"/>
    </source>
</evidence>
<keyword evidence="2" id="KW-0808">Transferase</keyword>
<dbReference type="PANTHER" id="PTHR22916:SF3">
    <property type="entry name" value="UDP-GLCNAC:BETAGAL BETA-1,3-N-ACETYLGLUCOSAMINYLTRANSFERASE-LIKE PROTEIN 1"/>
    <property type="match status" value="1"/>
</dbReference>
<dbReference type="Gene3D" id="3.90.550.10">
    <property type="entry name" value="Spore Coat Polysaccharide Biosynthesis Protein SpsA, Chain A"/>
    <property type="match status" value="1"/>
</dbReference>
<evidence type="ECO:0000259" key="1">
    <source>
        <dbReference type="Pfam" id="PF00535"/>
    </source>
</evidence>
<sequence>MEDYKNNTKDVENVMFSILIAHYNNYNFFINCYESILNQTFQTFEVIILDDFSEKVQYNSILELVKNDKRFKIYRNESNKGVGYTKRKLAELANGEICGFLDPDDTIESNAIEVMVSHHENNPNASIINSNLNFCNEKLVKISSTNIEQIHQKNEFFFNFRGSISHFATFKKKFYNKTTGIDPYFRIAEDQDLYLKLYEVGESKQLDDVLYNYRVNPASLTNSSKQEISTYWHWVAAIKAAERRNVNIENLFVDKFVNRKDYNNISIKLDLLKKSRLLKLLNKLGLFKAYNYL</sequence>
<dbReference type="InterPro" id="IPR029044">
    <property type="entry name" value="Nucleotide-diphossugar_trans"/>
</dbReference>
<organism evidence="2 3">
    <name type="scientific">Empedobacter falsenii</name>
    <dbReference type="NCBI Taxonomy" id="343874"/>
    <lineage>
        <taxon>Bacteria</taxon>
        <taxon>Pseudomonadati</taxon>
        <taxon>Bacteroidota</taxon>
        <taxon>Flavobacteriia</taxon>
        <taxon>Flavobacteriales</taxon>
        <taxon>Weeksellaceae</taxon>
        <taxon>Empedobacter</taxon>
    </lineage>
</organism>
<dbReference type="InterPro" id="IPR001173">
    <property type="entry name" value="Glyco_trans_2-like"/>
</dbReference>
<dbReference type="EMBL" id="RHPO01000007">
    <property type="protein sequence ID" value="RRT92664.1"/>
    <property type="molecule type" value="Genomic_DNA"/>
</dbReference>
<proteinExistence type="predicted"/>
<dbReference type="Pfam" id="PF00535">
    <property type="entry name" value="Glycos_transf_2"/>
    <property type="match status" value="1"/>
</dbReference>
<dbReference type="Proteomes" id="UP000267844">
    <property type="component" value="Unassembled WGS sequence"/>
</dbReference>
<protein>
    <submittedName>
        <fullName evidence="2">Glycosyltransferase</fullName>
    </submittedName>
</protein>
<comment type="caution">
    <text evidence="2">The sequence shown here is derived from an EMBL/GenBank/DDBJ whole genome shotgun (WGS) entry which is preliminary data.</text>
</comment>
<name>A0A3R8TQQ0_9FLAO</name>
<dbReference type="RefSeq" id="WP_125349408.1">
    <property type="nucleotide sequence ID" value="NZ_RHPN01000007.1"/>
</dbReference>
<dbReference type="SUPFAM" id="SSF53448">
    <property type="entry name" value="Nucleotide-diphospho-sugar transferases"/>
    <property type="match status" value="1"/>
</dbReference>
<dbReference type="AlphaFoldDB" id="A0A3R8TQQ0"/>
<accession>A0A3R8TQQ0</accession>